<evidence type="ECO:0000313" key="2">
    <source>
        <dbReference type="Proteomes" id="UP001550853"/>
    </source>
</evidence>
<sequence length="139" mass="14728">MGRVYAAREQLAAYLGTALPDDAERLLARASEDIDAALLTAIYRTDEMGYPVEARIRAALASAVCAEVEYWLATGEDGTGTGEQWDAVSIGPVSLSGRSSPPAPPVVNGVELAPRAYRALHMAGLLPGEVLGPDEVYPW</sequence>
<evidence type="ECO:0008006" key="3">
    <source>
        <dbReference type="Google" id="ProtNLM"/>
    </source>
</evidence>
<evidence type="ECO:0000313" key="1">
    <source>
        <dbReference type="EMBL" id="MEU3710491.1"/>
    </source>
</evidence>
<dbReference type="Proteomes" id="UP001550853">
    <property type="component" value="Unassembled WGS sequence"/>
</dbReference>
<protein>
    <recommendedName>
        <fullName evidence="3">Phage gp6-like head-tail connector protein</fullName>
    </recommendedName>
</protein>
<keyword evidence="2" id="KW-1185">Reference proteome</keyword>
<accession>A0ABV2YYH4</accession>
<gene>
    <name evidence="1" type="ORF">AB0E61_10350</name>
</gene>
<dbReference type="RefSeq" id="WP_030284459.1">
    <property type="nucleotide sequence ID" value="NZ_JBEZVI010000006.1"/>
</dbReference>
<comment type="caution">
    <text evidence="1">The sequence shown here is derived from an EMBL/GenBank/DDBJ whole genome shotgun (WGS) entry which is preliminary data.</text>
</comment>
<dbReference type="EMBL" id="JBEZVI010000006">
    <property type="protein sequence ID" value="MEU3710491.1"/>
    <property type="molecule type" value="Genomic_DNA"/>
</dbReference>
<proteinExistence type="predicted"/>
<organism evidence="1 2">
    <name type="scientific">Streptomyces catenulae</name>
    <dbReference type="NCBI Taxonomy" id="66875"/>
    <lineage>
        <taxon>Bacteria</taxon>
        <taxon>Bacillati</taxon>
        <taxon>Actinomycetota</taxon>
        <taxon>Actinomycetes</taxon>
        <taxon>Kitasatosporales</taxon>
        <taxon>Streptomycetaceae</taxon>
        <taxon>Streptomyces</taxon>
    </lineage>
</organism>
<reference evidence="1 2" key="1">
    <citation type="submission" date="2024-06" db="EMBL/GenBank/DDBJ databases">
        <title>The Natural Products Discovery Center: Release of the First 8490 Sequenced Strains for Exploring Actinobacteria Biosynthetic Diversity.</title>
        <authorList>
            <person name="Kalkreuter E."/>
            <person name="Kautsar S.A."/>
            <person name="Yang D."/>
            <person name="Bader C.D."/>
            <person name="Teijaro C.N."/>
            <person name="Fluegel L."/>
            <person name="Davis C.M."/>
            <person name="Simpson J.R."/>
            <person name="Lauterbach L."/>
            <person name="Steele A.D."/>
            <person name="Gui C."/>
            <person name="Meng S."/>
            <person name="Li G."/>
            <person name="Viehrig K."/>
            <person name="Ye F."/>
            <person name="Su P."/>
            <person name="Kiefer A.F."/>
            <person name="Nichols A."/>
            <person name="Cepeda A.J."/>
            <person name="Yan W."/>
            <person name="Fan B."/>
            <person name="Jiang Y."/>
            <person name="Adhikari A."/>
            <person name="Zheng C.-J."/>
            <person name="Schuster L."/>
            <person name="Cowan T.M."/>
            <person name="Smanski M.J."/>
            <person name="Chevrette M.G."/>
            <person name="De Carvalho L.P.S."/>
            <person name="Shen B."/>
        </authorList>
    </citation>
    <scope>NUCLEOTIDE SEQUENCE [LARGE SCALE GENOMIC DNA]</scope>
    <source>
        <strain evidence="1 2">NPDC033039</strain>
    </source>
</reference>
<name>A0ABV2YYH4_9ACTN</name>